<reference evidence="3" key="2">
    <citation type="submission" date="2021-02" db="UniProtKB">
        <authorList>
            <consortium name="EnsemblMetazoa"/>
        </authorList>
    </citation>
    <scope>IDENTIFICATION</scope>
    <source>
        <strain evidence="3">JHB</strain>
    </source>
</reference>
<name>B0XLX9_CULQU</name>
<gene>
    <name evidence="3" type="primary">6054799</name>
    <name evidence="2" type="ORF">CpipJ_CPIJ020172</name>
</gene>
<dbReference type="InParanoid" id="B0XLX9"/>
<proteinExistence type="predicted"/>
<dbReference type="EnsemblMetazoa" id="CPIJ020172-RA">
    <property type="protein sequence ID" value="CPIJ020172-PA"/>
    <property type="gene ID" value="CPIJ020172"/>
</dbReference>
<dbReference type="Proteomes" id="UP000002320">
    <property type="component" value="Unassembled WGS sequence"/>
</dbReference>
<evidence type="ECO:0000256" key="1">
    <source>
        <dbReference type="SAM" id="MobiDB-lite"/>
    </source>
</evidence>
<sequence>MTNHSMHSNSDIKETEINTKKQDCASTQAPHY</sequence>
<protein>
    <submittedName>
        <fullName evidence="2 3">Uncharacterized protein</fullName>
    </submittedName>
</protein>
<reference evidence="2" key="1">
    <citation type="submission" date="2007-03" db="EMBL/GenBank/DDBJ databases">
        <title>Annotation of Culex pipiens quinquefasciatus.</title>
        <authorList>
            <consortium name="The Broad Institute Genome Sequencing Platform"/>
            <person name="Atkinson P.W."/>
            <person name="Hemingway J."/>
            <person name="Christensen B.M."/>
            <person name="Higgs S."/>
            <person name="Kodira C."/>
            <person name="Hannick L."/>
            <person name="Megy K."/>
            <person name="O'Leary S."/>
            <person name="Pearson M."/>
            <person name="Haas B.J."/>
            <person name="Mauceli E."/>
            <person name="Wortman J.R."/>
            <person name="Lee N.H."/>
            <person name="Guigo R."/>
            <person name="Stanke M."/>
            <person name="Alvarado L."/>
            <person name="Amedeo P."/>
            <person name="Antoine C.H."/>
            <person name="Arensburger P."/>
            <person name="Bidwell S.L."/>
            <person name="Crawford M."/>
            <person name="Camaro F."/>
            <person name="Devon K."/>
            <person name="Engels R."/>
            <person name="Hammond M."/>
            <person name="Howarth C."/>
            <person name="Koehrsen M."/>
            <person name="Lawson D."/>
            <person name="Montgomery P."/>
            <person name="Nene V."/>
            <person name="Nusbaum C."/>
            <person name="Puiu D."/>
            <person name="Romero-Severson J."/>
            <person name="Severson D.W."/>
            <person name="Shumway M."/>
            <person name="Sisk P."/>
            <person name="Stolte C."/>
            <person name="Zeng Q."/>
            <person name="Eisenstadt E."/>
            <person name="Fraser-Liggett C."/>
            <person name="Strausberg R."/>
            <person name="Galagan J."/>
            <person name="Birren B."/>
            <person name="Collins F.H."/>
        </authorList>
    </citation>
    <scope>NUCLEOTIDE SEQUENCE [LARGE SCALE GENOMIC DNA]</scope>
    <source>
        <strain evidence="2">JHB</strain>
    </source>
</reference>
<dbReference type="VEuPathDB" id="VectorBase:CPIJ020172"/>
<dbReference type="KEGG" id="cqu:CpipJ_CPIJ020172"/>
<dbReference type="AlphaFoldDB" id="B0XLX9"/>
<evidence type="ECO:0000313" key="2">
    <source>
        <dbReference type="EMBL" id="EDS35533.1"/>
    </source>
</evidence>
<dbReference type="HOGENOM" id="CLU_3392715_0_0_1"/>
<organism>
    <name type="scientific">Culex quinquefasciatus</name>
    <name type="common">Southern house mosquito</name>
    <name type="synonym">Culex pungens</name>
    <dbReference type="NCBI Taxonomy" id="7176"/>
    <lineage>
        <taxon>Eukaryota</taxon>
        <taxon>Metazoa</taxon>
        <taxon>Ecdysozoa</taxon>
        <taxon>Arthropoda</taxon>
        <taxon>Hexapoda</taxon>
        <taxon>Insecta</taxon>
        <taxon>Pterygota</taxon>
        <taxon>Neoptera</taxon>
        <taxon>Endopterygota</taxon>
        <taxon>Diptera</taxon>
        <taxon>Nematocera</taxon>
        <taxon>Culicoidea</taxon>
        <taxon>Culicidae</taxon>
        <taxon>Culicinae</taxon>
        <taxon>Culicini</taxon>
        <taxon>Culex</taxon>
        <taxon>Culex</taxon>
    </lineage>
</organism>
<feature type="compositionally biased region" description="Basic and acidic residues" evidence="1">
    <location>
        <begin position="10"/>
        <end position="23"/>
    </location>
</feature>
<accession>B0XLX9</accession>
<feature type="region of interest" description="Disordered" evidence="1">
    <location>
        <begin position="1"/>
        <end position="32"/>
    </location>
</feature>
<evidence type="ECO:0000313" key="4">
    <source>
        <dbReference type="Proteomes" id="UP000002320"/>
    </source>
</evidence>
<keyword evidence="4" id="KW-1185">Reference proteome</keyword>
<dbReference type="EMBL" id="DS234915">
    <property type="protein sequence ID" value="EDS35533.1"/>
    <property type="molecule type" value="Genomic_DNA"/>
</dbReference>
<evidence type="ECO:0000313" key="3">
    <source>
        <dbReference type="EnsemblMetazoa" id="CPIJ020172-PA"/>
    </source>
</evidence>